<dbReference type="Pfam" id="PF03151">
    <property type="entry name" value="TPT"/>
    <property type="match status" value="1"/>
</dbReference>
<evidence type="ECO:0000256" key="4">
    <source>
        <dbReference type="ARBA" id="ARBA00023136"/>
    </source>
</evidence>
<feature type="domain" description="Sugar phosphate transporter" evidence="6">
    <location>
        <begin position="2"/>
        <end position="105"/>
    </location>
</feature>
<dbReference type="EMBL" id="JACGCM010001129">
    <property type="protein sequence ID" value="KAF6161520.1"/>
    <property type="molecule type" value="Genomic_DNA"/>
</dbReference>
<evidence type="ECO:0000259" key="6">
    <source>
        <dbReference type="Pfam" id="PF03151"/>
    </source>
</evidence>
<name>A0A7J7N3C2_9MAGN</name>
<dbReference type="InterPro" id="IPR050186">
    <property type="entry name" value="TPT_transporter"/>
</dbReference>
<feature type="transmembrane region" description="Helical" evidence="5">
    <location>
        <begin position="89"/>
        <end position="108"/>
    </location>
</feature>
<dbReference type="InterPro" id="IPR004853">
    <property type="entry name" value="Sugar_P_trans_dom"/>
</dbReference>
<evidence type="ECO:0000313" key="7">
    <source>
        <dbReference type="EMBL" id="KAF6161520.1"/>
    </source>
</evidence>
<dbReference type="AlphaFoldDB" id="A0A7J7N3C2"/>
<feature type="transmembrane region" description="Helical" evidence="5">
    <location>
        <begin position="62"/>
        <end position="83"/>
    </location>
</feature>
<keyword evidence="2 5" id="KW-0812">Transmembrane</keyword>
<dbReference type="OrthoDB" id="5547497at2759"/>
<evidence type="ECO:0000256" key="3">
    <source>
        <dbReference type="ARBA" id="ARBA00022989"/>
    </source>
</evidence>
<comment type="subcellular location">
    <subcellularLocation>
        <location evidence="1">Membrane</location>
        <topology evidence="1">Multi-pass membrane protein</topology>
    </subcellularLocation>
</comment>
<gene>
    <name evidence="7" type="ORF">GIB67_009399</name>
</gene>
<comment type="caution">
    <text evidence="7">The sequence shown here is derived from an EMBL/GenBank/DDBJ whole genome shotgun (WGS) entry which is preliminary data.</text>
</comment>
<dbReference type="PANTHER" id="PTHR11132">
    <property type="entry name" value="SOLUTE CARRIER FAMILY 35"/>
    <property type="match status" value="1"/>
</dbReference>
<feature type="transmembrane region" description="Helical" evidence="5">
    <location>
        <begin position="35"/>
        <end position="55"/>
    </location>
</feature>
<evidence type="ECO:0000256" key="1">
    <source>
        <dbReference type="ARBA" id="ARBA00004141"/>
    </source>
</evidence>
<organism evidence="7 8">
    <name type="scientific">Kingdonia uniflora</name>
    <dbReference type="NCBI Taxonomy" id="39325"/>
    <lineage>
        <taxon>Eukaryota</taxon>
        <taxon>Viridiplantae</taxon>
        <taxon>Streptophyta</taxon>
        <taxon>Embryophyta</taxon>
        <taxon>Tracheophyta</taxon>
        <taxon>Spermatophyta</taxon>
        <taxon>Magnoliopsida</taxon>
        <taxon>Ranunculales</taxon>
        <taxon>Circaeasteraceae</taxon>
        <taxon>Kingdonia</taxon>
    </lineage>
</organism>
<sequence length="144" mass="16111">MTSFTTMILALPALFLKRPRVWVWFHTHESLCSSLILILTSKVLVFCLNFSIFYAIHSTAAVTFNVAGNMKLAVVVMVSWLIIRNPIAALNVVGCGVTLIGCTFYGYVRHKLSQQTPGTPKTPRTPRNKMEMIPLVNDKLDDKV</sequence>
<evidence type="ECO:0000256" key="2">
    <source>
        <dbReference type="ARBA" id="ARBA00022692"/>
    </source>
</evidence>
<keyword evidence="8" id="KW-1185">Reference proteome</keyword>
<reference evidence="7 8" key="1">
    <citation type="journal article" date="2020" name="IScience">
        <title>Genome Sequencing of the Endangered Kingdonia uniflora (Circaeasteraceae, Ranunculales) Reveals Potential Mechanisms of Evolutionary Specialization.</title>
        <authorList>
            <person name="Sun Y."/>
            <person name="Deng T."/>
            <person name="Zhang A."/>
            <person name="Moore M.J."/>
            <person name="Landis J.B."/>
            <person name="Lin N."/>
            <person name="Zhang H."/>
            <person name="Zhang X."/>
            <person name="Huang J."/>
            <person name="Zhang X."/>
            <person name="Sun H."/>
            <person name="Wang H."/>
        </authorList>
    </citation>
    <scope>NUCLEOTIDE SEQUENCE [LARGE SCALE GENOMIC DNA]</scope>
    <source>
        <strain evidence="7">TB1705</strain>
        <tissue evidence="7">Leaf</tissue>
    </source>
</reference>
<accession>A0A7J7N3C2</accession>
<protein>
    <recommendedName>
        <fullName evidence="6">Sugar phosphate transporter domain-containing protein</fullName>
    </recommendedName>
</protein>
<proteinExistence type="predicted"/>
<keyword evidence="4 5" id="KW-0472">Membrane</keyword>
<evidence type="ECO:0000313" key="8">
    <source>
        <dbReference type="Proteomes" id="UP000541444"/>
    </source>
</evidence>
<evidence type="ECO:0000256" key="5">
    <source>
        <dbReference type="SAM" id="Phobius"/>
    </source>
</evidence>
<keyword evidence="3 5" id="KW-1133">Transmembrane helix</keyword>
<dbReference type="Proteomes" id="UP000541444">
    <property type="component" value="Unassembled WGS sequence"/>
</dbReference>
<dbReference type="GO" id="GO:0016020">
    <property type="term" value="C:membrane"/>
    <property type="evidence" value="ECO:0007669"/>
    <property type="project" value="UniProtKB-SubCell"/>
</dbReference>